<dbReference type="EMBL" id="JACMSC010000010">
    <property type="protein sequence ID" value="KAG6503333.1"/>
    <property type="molecule type" value="Genomic_DNA"/>
</dbReference>
<dbReference type="Pfam" id="PF02201">
    <property type="entry name" value="SWIB"/>
    <property type="match status" value="1"/>
</dbReference>
<protein>
    <recommendedName>
        <fullName evidence="2">DM2 domain-containing protein</fullName>
    </recommendedName>
</protein>
<feature type="region of interest" description="Disordered" evidence="1">
    <location>
        <begin position="119"/>
        <end position="147"/>
    </location>
</feature>
<dbReference type="SUPFAM" id="SSF47592">
    <property type="entry name" value="SWIB/MDM2 domain"/>
    <property type="match status" value="1"/>
</dbReference>
<proteinExistence type="predicted"/>
<sequence>MATAKGGSKEESAKAVAKGAVKPKGAFHRPLPLSPAMSKFLSIPEITLVDAIKKIWEHIKENQLQGYISLFWLKSLVKLIMVWIDNDPPLLVTATPGDRTTSTVIKAKRLVTKAMNRPSRATQRDWELGEKRSPVDGGSYGTTRLEGKKEEASGRWVVSGCGAGEEGVQVVALSLVAGIARGSRHGDGQQ</sequence>
<dbReference type="InterPro" id="IPR036885">
    <property type="entry name" value="SWIB_MDM2_dom_sf"/>
</dbReference>
<evidence type="ECO:0000259" key="2">
    <source>
        <dbReference type="Pfam" id="PF02201"/>
    </source>
</evidence>
<feature type="domain" description="DM2" evidence="2">
    <location>
        <begin position="30"/>
        <end position="65"/>
    </location>
</feature>
<feature type="compositionally biased region" description="Basic and acidic residues" evidence="1">
    <location>
        <begin position="122"/>
        <end position="134"/>
    </location>
</feature>
<reference evidence="3 4" key="1">
    <citation type="submission" date="2020-08" db="EMBL/GenBank/DDBJ databases">
        <title>Plant Genome Project.</title>
        <authorList>
            <person name="Zhang R.-G."/>
        </authorList>
    </citation>
    <scope>NUCLEOTIDE SEQUENCE [LARGE SCALE GENOMIC DNA]</scope>
    <source>
        <tissue evidence="3">Rhizome</tissue>
    </source>
</reference>
<comment type="caution">
    <text evidence="3">The sequence shown here is derived from an EMBL/GenBank/DDBJ whole genome shotgun (WGS) entry which is preliminary data.</text>
</comment>
<accession>A0A8J5KXV1</accession>
<dbReference type="AlphaFoldDB" id="A0A8J5KXV1"/>
<dbReference type="Proteomes" id="UP000734854">
    <property type="component" value="Unassembled WGS sequence"/>
</dbReference>
<evidence type="ECO:0000256" key="1">
    <source>
        <dbReference type="SAM" id="MobiDB-lite"/>
    </source>
</evidence>
<gene>
    <name evidence="3" type="ORF">ZIOFF_035644</name>
</gene>
<evidence type="ECO:0000313" key="4">
    <source>
        <dbReference type="Proteomes" id="UP000734854"/>
    </source>
</evidence>
<organism evidence="3 4">
    <name type="scientific">Zingiber officinale</name>
    <name type="common">Ginger</name>
    <name type="synonym">Amomum zingiber</name>
    <dbReference type="NCBI Taxonomy" id="94328"/>
    <lineage>
        <taxon>Eukaryota</taxon>
        <taxon>Viridiplantae</taxon>
        <taxon>Streptophyta</taxon>
        <taxon>Embryophyta</taxon>
        <taxon>Tracheophyta</taxon>
        <taxon>Spermatophyta</taxon>
        <taxon>Magnoliopsida</taxon>
        <taxon>Liliopsida</taxon>
        <taxon>Zingiberales</taxon>
        <taxon>Zingiberaceae</taxon>
        <taxon>Zingiber</taxon>
    </lineage>
</organism>
<dbReference type="InterPro" id="IPR003121">
    <property type="entry name" value="SWIB_MDM2_domain"/>
</dbReference>
<name>A0A8J5KXV1_ZINOF</name>
<keyword evidence="4" id="KW-1185">Reference proteome</keyword>
<dbReference type="CDD" id="cd10567">
    <property type="entry name" value="SWIB-MDM2_like"/>
    <property type="match status" value="1"/>
</dbReference>
<dbReference type="Gene3D" id="1.10.245.10">
    <property type="entry name" value="SWIB/MDM2 domain"/>
    <property type="match status" value="1"/>
</dbReference>
<evidence type="ECO:0000313" key="3">
    <source>
        <dbReference type="EMBL" id="KAG6503333.1"/>
    </source>
</evidence>